<dbReference type="Proteomes" id="UP001215598">
    <property type="component" value="Unassembled WGS sequence"/>
</dbReference>
<dbReference type="InterPro" id="IPR051132">
    <property type="entry name" value="3-5_Exonuclease_domain"/>
</dbReference>
<organism evidence="4 5">
    <name type="scientific">Mycena metata</name>
    <dbReference type="NCBI Taxonomy" id="1033252"/>
    <lineage>
        <taxon>Eukaryota</taxon>
        <taxon>Fungi</taxon>
        <taxon>Dikarya</taxon>
        <taxon>Basidiomycota</taxon>
        <taxon>Agaricomycotina</taxon>
        <taxon>Agaricomycetes</taxon>
        <taxon>Agaricomycetidae</taxon>
        <taxon>Agaricales</taxon>
        <taxon>Marasmiineae</taxon>
        <taxon>Mycenaceae</taxon>
        <taxon>Mycena</taxon>
    </lineage>
</organism>
<dbReference type="EMBL" id="JARKIB010000013">
    <property type="protein sequence ID" value="KAJ7773146.1"/>
    <property type="molecule type" value="Genomic_DNA"/>
</dbReference>
<reference evidence="4" key="1">
    <citation type="submission" date="2023-03" db="EMBL/GenBank/DDBJ databases">
        <title>Massive genome expansion in bonnet fungi (Mycena s.s.) driven by repeated elements and novel gene families across ecological guilds.</title>
        <authorList>
            <consortium name="Lawrence Berkeley National Laboratory"/>
            <person name="Harder C.B."/>
            <person name="Miyauchi S."/>
            <person name="Viragh M."/>
            <person name="Kuo A."/>
            <person name="Thoen E."/>
            <person name="Andreopoulos B."/>
            <person name="Lu D."/>
            <person name="Skrede I."/>
            <person name="Drula E."/>
            <person name="Henrissat B."/>
            <person name="Morin E."/>
            <person name="Kohler A."/>
            <person name="Barry K."/>
            <person name="LaButti K."/>
            <person name="Morin E."/>
            <person name="Salamov A."/>
            <person name="Lipzen A."/>
            <person name="Mereny Z."/>
            <person name="Hegedus B."/>
            <person name="Baldrian P."/>
            <person name="Stursova M."/>
            <person name="Weitz H."/>
            <person name="Taylor A."/>
            <person name="Grigoriev I.V."/>
            <person name="Nagy L.G."/>
            <person name="Martin F."/>
            <person name="Kauserud H."/>
        </authorList>
    </citation>
    <scope>NUCLEOTIDE SEQUENCE</scope>
    <source>
        <strain evidence="4">CBHHK182m</strain>
    </source>
</reference>
<keyword evidence="1" id="KW-0540">Nuclease</keyword>
<dbReference type="GO" id="GO:0008408">
    <property type="term" value="F:3'-5' exonuclease activity"/>
    <property type="evidence" value="ECO:0007669"/>
    <property type="project" value="InterPro"/>
</dbReference>
<feature type="domain" description="3'-5' exonuclease" evidence="3">
    <location>
        <begin position="48"/>
        <end position="226"/>
    </location>
</feature>
<dbReference type="PANTHER" id="PTHR13620:SF104">
    <property type="entry name" value="EXONUCLEASE 3'-5' DOMAIN-CONTAINING PROTEIN 2"/>
    <property type="match status" value="1"/>
</dbReference>
<dbReference type="GO" id="GO:0005634">
    <property type="term" value="C:nucleus"/>
    <property type="evidence" value="ECO:0007669"/>
    <property type="project" value="TreeGrafter"/>
</dbReference>
<evidence type="ECO:0000259" key="3">
    <source>
        <dbReference type="SMART" id="SM00474"/>
    </source>
</evidence>
<dbReference type="GO" id="GO:0003676">
    <property type="term" value="F:nucleic acid binding"/>
    <property type="evidence" value="ECO:0007669"/>
    <property type="project" value="InterPro"/>
</dbReference>
<dbReference type="GO" id="GO:0005737">
    <property type="term" value="C:cytoplasm"/>
    <property type="evidence" value="ECO:0007669"/>
    <property type="project" value="TreeGrafter"/>
</dbReference>
<gene>
    <name evidence="4" type="ORF">B0H16DRAFT_1714050</name>
</gene>
<proteinExistence type="predicted"/>
<dbReference type="PANTHER" id="PTHR13620">
    <property type="entry name" value="3-5 EXONUCLEASE"/>
    <property type="match status" value="1"/>
</dbReference>
<sequence length="687" mass="76498">MERPFFPQNFAVHYLVTEGAVNSALSSIVDGIVGFDTEFVKRLPTREEKIIDEAIDLVGGSRKSAVLCWQMIELKTRTPFPYAWDTMGLCIVQIARGNTVWVINLRAVRGFPKELRRVLSSPRITKVGVGLLSDIQVVWNDLRTELQSLVDCGMMARLLLCEEFPDAPYSNMSMEDCAVRFLGFRVDKGEQVSDWSATLSEEQVRYAATDAIVALRLYERLDVEIDLKASRISRDIPIGWYSFDSRMDLPDDCVLECLTHFLGESRADFTTFVHRRNVACSVDWHWRRLVQSVPAFWVHVVLSQHVSAFTLESWLTLSGTLDLRVEVVFRDLAAYYAPNDPSSRILASSSLTFPILIALSPRWSSFEADIEDSSCGASLLDSLRRLHCPLVRLFALNCPIHIDDDTSLVSSGDSFADTLPFGIFSYGGGLLTLSLTQVSTSWTVAGCFRSLVGLELVDIRCPRPEDFAVFVSALNSAMCLEHLVISLLGEIPAGFHRVCLPVLASLEACFNGSVGFGMFLGGLEMPLLSHLVLELRVEDMLALDACLLRSETVFSAVSSLSVRNIRKAPMVHLPRRFYEAFPSVQSIDLLQADYGVFAVLSELTVTDERLDFSRGVLLPRLRNLSLHASALDGVSAFVDARAYTPGAAITSLTLRFDSNVEELTASFRDDWNHLLLSVRTSVLRGTF</sequence>
<evidence type="ECO:0000313" key="4">
    <source>
        <dbReference type="EMBL" id="KAJ7773146.1"/>
    </source>
</evidence>
<dbReference type="SUPFAM" id="SSF53098">
    <property type="entry name" value="Ribonuclease H-like"/>
    <property type="match status" value="1"/>
</dbReference>
<protein>
    <recommendedName>
        <fullName evidence="3">3'-5' exonuclease domain-containing protein</fullName>
    </recommendedName>
</protein>
<dbReference type="SMART" id="SM00474">
    <property type="entry name" value="35EXOc"/>
    <property type="match status" value="1"/>
</dbReference>
<dbReference type="Pfam" id="PF01612">
    <property type="entry name" value="DNA_pol_A_exo1"/>
    <property type="match status" value="1"/>
</dbReference>
<name>A0AAD7JW17_9AGAR</name>
<keyword evidence="2" id="KW-0378">Hydrolase</keyword>
<dbReference type="InterPro" id="IPR002562">
    <property type="entry name" value="3'-5'_exonuclease_dom"/>
</dbReference>
<dbReference type="GO" id="GO:0006139">
    <property type="term" value="P:nucleobase-containing compound metabolic process"/>
    <property type="evidence" value="ECO:0007669"/>
    <property type="project" value="InterPro"/>
</dbReference>
<dbReference type="InterPro" id="IPR036397">
    <property type="entry name" value="RNaseH_sf"/>
</dbReference>
<dbReference type="Gene3D" id="3.30.420.10">
    <property type="entry name" value="Ribonuclease H-like superfamily/Ribonuclease H"/>
    <property type="match status" value="1"/>
</dbReference>
<keyword evidence="5" id="KW-1185">Reference proteome</keyword>
<comment type="caution">
    <text evidence="4">The sequence shown here is derived from an EMBL/GenBank/DDBJ whole genome shotgun (WGS) entry which is preliminary data.</text>
</comment>
<dbReference type="InterPro" id="IPR012337">
    <property type="entry name" value="RNaseH-like_sf"/>
</dbReference>
<accession>A0AAD7JW17</accession>
<evidence type="ECO:0000256" key="1">
    <source>
        <dbReference type="ARBA" id="ARBA00022722"/>
    </source>
</evidence>
<evidence type="ECO:0000313" key="5">
    <source>
        <dbReference type="Proteomes" id="UP001215598"/>
    </source>
</evidence>
<dbReference type="CDD" id="cd06141">
    <property type="entry name" value="WRN_exo"/>
    <property type="match status" value="1"/>
</dbReference>
<dbReference type="AlphaFoldDB" id="A0AAD7JW17"/>
<evidence type="ECO:0000256" key="2">
    <source>
        <dbReference type="ARBA" id="ARBA00022801"/>
    </source>
</evidence>